<dbReference type="Pfam" id="PF05368">
    <property type="entry name" value="NmrA"/>
    <property type="match status" value="1"/>
</dbReference>
<comment type="similarity">
    <text evidence="1">Belongs to the NmrA-type oxidoreductase family.</text>
</comment>
<dbReference type="EMBL" id="JBAMIC010000022">
    <property type="protein sequence ID" value="KAK7091790.1"/>
    <property type="molecule type" value="Genomic_DNA"/>
</dbReference>
<feature type="region of interest" description="Disordered" evidence="4">
    <location>
        <begin position="1"/>
        <end position="101"/>
    </location>
</feature>
<protein>
    <recommendedName>
        <fullName evidence="3">NmrA-like family domain-containing protein 1</fullName>
    </recommendedName>
</protein>
<feature type="compositionally biased region" description="Basic and acidic residues" evidence="4">
    <location>
        <begin position="49"/>
        <end position="63"/>
    </location>
</feature>
<evidence type="ECO:0000313" key="6">
    <source>
        <dbReference type="EMBL" id="KAK7091790.1"/>
    </source>
</evidence>
<dbReference type="PANTHER" id="PTHR42748:SF7">
    <property type="entry name" value="NMRA LIKE REDOX SENSOR 1-RELATED"/>
    <property type="match status" value="1"/>
</dbReference>
<evidence type="ECO:0000259" key="5">
    <source>
        <dbReference type="Pfam" id="PF05368"/>
    </source>
</evidence>
<gene>
    <name evidence="6" type="ORF">V1264_009429</name>
</gene>
<organism evidence="6 7">
    <name type="scientific">Littorina saxatilis</name>
    <dbReference type="NCBI Taxonomy" id="31220"/>
    <lineage>
        <taxon>Eukaryota</taxon>
        <taxon>Metazoa</taxon>
        <taxon>Spiralia</taxon>
        <taxon>Lophotrochozoa</taxon>
        <taxon>Mollusca</taxon>
        <taxon>Gastropoda</taxon>
        <taxon>Caenogastropoda</taxon>
        <taxon>Littorinimorpha</taxon>
        <taxon>Littorinoidea</taxon>
        <taxon>Littorinidae</taxon>
        <taxon>Littorina</taxon>
    </lineage>
</organism>
<name>A0AAN9G2Q1_9CAEN</name>
<evidence type="ECO:0000256" key="4">
    <source>
        <dbReference type="SAM" id="MobiDB-lite"/>
    </source>
</evidence>
<evidence type="ECO:0000256" key="1">
    <source>
        <dbReference type="ARBA" id="ARBA00006328"/>
    </source>
</evidence>
<reference evidence="6 7" key="1">
    <citation type="submission" date="2024-02" db="EMBL/GenBank/DDBJ databases">
        <title>Chromosome-scale genome assembly of the rough periwinkle Littorina saxatilis.</title>
        <authorList>
            <person name="De Jode A."/>
            <person name="Faria R."/>
            <person name="Formenti G."/>
            <person name="Sims Y."/>
            <person name="Smith T.P."/>
            <person name="Tracey A."/>
            <person name="Wood J.M.D."/>
            <person name="Zagrodzka Z.B."/>
            <person name="Johannesson K."/>
            <person name="Butlin R.K."/>
            <person name="Leder E.H."/>
        </authorList>
    </citation>
    <scope>NUCLEOTIDE SEQUENCE [LARGE SCALE GENOMIC DNA]</scope>
    <source>
        <strain evidence="6">Snail1</strain>
        <tissue evidence="6">Muscle</tissue>
    </source>
</reference>
<dbReference type="Gene3D" id="3.90.25.10">
    <property type="entry name" value="UDP-galactose 4-epimerase, domain 1"/>
    <property type="match status" value="1"/>
</dbReference>
<feature type="compositionally biased region" description="Polar residues" evidence="4">
    <location>
        <begin position="23"/>
        <end position="38"/>
    </location>
</feature>
<dbReference type="PANTHER" id="PTHR42748">
    <property type="entry name" value="NITROGEN METABOLITE REPRESSION PROTEIN NMRA FAMILY MEMBER"/>
    <property type="match status" value="1"/>
</dbReference>
<dbReference type="AlphaFoldDB" id="A0AAN9G2Q1"/>
<feature type="compositionally biased region" description="Low complexity" evidence="4">
    <location>
        <begin position="1"/>
        <end position="14"/>
    </location>
</feature>
<dbReference type="InterPro" id="IPR051164">
    <property type="entry name" value="NmrA-like_oxidored"/>
</dbReference>
<evidence type="ECO:0000256" key="2">
    <source>
        <dbReference type="ARBA" id="ARBA00022857"/>
    </source>
</evidence>
<dbReference type="InterPro" id="IPR036291">
    <property type="entry name" value="NAD(P)-bd_dom_sf"/>
</dbReference>
<dbReference type="Gene3D" id="3.40.50.720">
    <property type="entry name" value="NAD(P)-binding Rossmann-like Domain"/>
    <property type="match status" value="1"/>
</dbReference>
<feature type="compositionally biased region" description="Low complexity" evidence="4">
    <location>
        <begin position="64"/>
        <end position="87"/>
    </location>
</feature>
<keyword evidence="2" id="KW-0521">NADP</keyword>
<dbReference type="GO" id="GO:0005634">
    <property type="term" value="C:nucleus"/>
    <property type="evidence" value="ECO:0007669"/>
    <property type="project" value="TreeGrafter"/>
</dbReference>
<feature type="domain" description="NmrA-like" evidence="5">
    <location>
        <begin position="169"/>
        <end position="438"/>
    </location>
</feature>
<evidence type="ECO:0000313" key="7">
    <source>
        <dbReference type="Proteomes" id="UP001374579"/>
    </source>
</evidence>
<feature type="compositionally biased region" description="Polar residues" evidence="4">
    <location>
        <begin position="88"/>
        <end position="97"/>
    </location>
</feature>
<dbReference type="Proteomes" id="UP001374579">
    <property type="component" value="Unassembled WGS sequence"/>
</dbReference>
<proteinExistence type="inferred from homology"/>
<accession>A0AAN9G2Q1</accession>
<sequence>MAETDSSSASASEETSARPGLRSSVTSAEIELRQSTSADLGKKTASKLTEIKITEVTPIEKEPSPTTSTSKPSTSSSETESATKTATGRTSAKSSVTFAPEPAKLEKTSAFATTSLSLDSSSSSKKKEDQRRWTAVEEADARKGFMISMKRVMGCGSSLDAMYDDPMPVVVFGATGLVGGAVARALLRDKRFEVKAVTRSPTTDVSRKLAEEGAIIVTADLNDPRSVNRAVGGAHAVFLVTHYWEHMDKDKEIQQGKHCVDAAVSAGVAHFVFYGSESPKNVCDVECGYMDAKAEIENYVKDTILPYTALRLPFYFEHLLSVFRPHKVRPGVFAVALPMEDKPMDCISVKDVGRCVVNVLLRPKAHLCRVLPVTAEKLTVQQITDTLNKHFADRKFICPRIRVKDYEGFGFKGSKDIAGMFQFFQDGQEVHDVKVTRRVNSSLCSFDRWVVENKQKLAEAMNVPE</sequence>
<evidence type="ECO:0000256" key="3">
    <source>
        <dbReference type="ARBA" id="ARBA00040296"/>
    </source>
</evidence>
<comment type="caution">
    <text evidence="6">The sequence shown here is derived from an EMBL/GenBank/DDBJ whole genome shotgun (WGS) entry which is preliminary data.</text>
</comment>
<dbReference type="CDD" id="cd05251">
    <property type="entry name" value="NmrA_like_SDR_a"/>
    <property type="match status" value="1"/>
</dbReference>
<keyword evidence="7" id="KW-1185">Reference proteome</keyword>
<dbReference type="InterPro" id="IPR008030">
    <property type="entry name" value="NmrA-like"/>
</dbReference>
<dbReference type="SUPFAM" id="SSF51735">
    <property type="entry name" value="NAD(P)-binding Rossmann-fold domains"/>
    <property type="match status" value="1"/>
</dbReference>